<name>A0A1I7N9P3_9HYPH</name>
<keyword evidence="4" id="KW-1185">Reference proteome</keyword>
<dbReference type="RefSeq" id="WP_092422507.1">
    <property type="nucleotide sequence ID" value="NZ_FPCK01000001.1"/>
</dbReference>
<feature type="domain" description="Peptidase S74" evidence="2">
    <location>
        <begin position="399"/>
        <end position="503"/>
    </location>
</feature>
<organism evidence="3 4">
    <name type="scientific">Devosia crocina</name>
    <dbReference type="NCBI Taxonomy" id="429728"/>
    <lineage>
        <taxon>Bacteria</taxon>
        <taxon>Pseudomonadati</taxon>
        <taxon>Pseudomonadota</taxon>
        <taxon>Alphaproteobacteria</taxon>
        <taxon>Hyphomicrobiales</taxon>
        <taxon>Devosiaceae</taxon>
        <taxon>Devosia</taxon>
    </lineage>
</organism>
<evidence type="ECO:0000313" key="3">
    <source>
        <dbReference type="EMBL" id="SFV31387.1"/>
    </source>
</evidence>
<dbReference type="Pfam" id="PF13884">
    <property type="entry name" value="Peptidase_S74"/>
    <property type="match status" value="1"/>
</dbReference>
<protein>
    <submittedName>
        <fullName evidence="3">Chaperone of endosialidase</fullName>
    </submittedName>
</protein>
<evidence type="ECO:0000313" key="4">
    <source>
        <dbReference type="Proteomes" id="UP000199074"/>
    </source>
</evidence>
<dbReference type="EMBL" id="FPCK01000001">
    <property type="protein sequence ID" value="SFV31387.1"/>
    <property type="molecule type" value="Genomic_DNA"/>
</dbReference>
<reference evidence="3 4" key="1">
    <citation type="submission" date="2016-10" db="EMBL/GenBank/DDBJ databases">
        <authorList>
            <person name="de Groot N.N."/>
        </authorList>
    </citation>
    <scope>NUCLEOTIDE SEQUENCE [LARGE SCALE GENOMIC DNA]</scope>
    <source>
        <strain evidence="3 4">IPL20</strain>
    </source>
</reference>
<dbReference type="AlphaFoldDB" id="A0A1I7N9P3"/>
<proteinExistence type="predicted"/>
<dbReference type="InterPro" id="IPR030392">
    <property type="entry name" value="S74_ICA"/>
</dbReference>
<dbReference type="Proteomes" id="UP000199074">
    <property type="component" value="Unassembled WGS sequence"/>
</dbReference>
<gene>
    <name evidence="3" type="ORF">SAMN05216456_1325</name>
</gene>
<dbReference type="OrthoDB" id="4463518at2"/>
<evidence type="ECO:0000256" key="1">
    <source>
        <dbReference type="SAM" id="MobiDB-lite"/>
    </source>
</evidence>
<accession>A0A1I7N9P3</accession>
<feature type="region of interest" description="Disordered" evidence="1">
    <location>
        <begin position="33"/>
        <end position="63"/>
    </location>
</feature>
<dbReference type="STRING" id="429728.SAMN05216456_1325"/>
<sequence>MAASRSGRVLEPKVSVVPSREAQQYEVATSSRVPVIVEGGEPPRGVNSGGTTGGDANAPKPPTLEERILSNADSQSSLGTDWLNFAKDQWNLSSGRQAELDELYKKMSAEQLELTKQQLEYTRGVTNKQSAMADAQLALATKVANQQMQIADWQFQVAKEDRERYNTKFKPIEDQFIAEASNYASPERLAQVAAEAKADVLTAAEQSKEAARRQSAAMGINPNSGRFAGIERAGELGTALASAGAQNNARTAAKDKGLALKADVANLGRGLAATSAQATALGLNAGSAATSGTTAATGLGLQAGNSAIGNMNSAIGLGIDTRSSILGAGQTNQSMFNNSTSIVNPGFGGALTGLQGQGATLGNFYNTQVGIQQHNQQRSDNNFNGIMGAIGTGLGLFLSDENVKEDKRPIPEGEALDKVIDLPVESWRYKEGVADEGEHVGTYAQDFQEVTGKGDGHTIPAQDAIGLTMKAVQDLNSKVDRLAKAVGIAPPAKKKPAQLPLAA</sequence>
<dbReference type="PROSITE" id="PS51688">
    <property type="entry name" value="ICA"/>
    <property type="match status" value="1"/>
</dbReference>
<evidence type="ECO:0000259" key="2">
    <source>
        <dbReference type="PROSITE" id="PS51688"/>
    </source>
</evidence>